<dbReference type="Gene3D" id="3.30.70.1230">
    <property type="entry name" value="Nucleotide cyclase"/>
    <property type="match status" value="1"/>
</dbReference>
<dbReference type="CDD" id="cd07302">
    <property type="entry name" value="CHD"/>
    <property type="match status" value="1"/>
</dbReference>
<dbReference type="EMBL" id="CADCUC010000254">
    <property type="protein sequence ID" value="CAA9327465.1"/>
    <property type="molecule type" value="Genomic_DNA"/>
</dbReference>
<dbReference type="InterPro" id="IPR029787">
    <property type="entry name" value="Nucleotide_cyclase"/>
</dbReference>
<dbReference type="GO" id="GO:0006171">
    <property type="term" value="P:cAMP biosynthetic process"/>
    <property type="evidence" value="ECO:0007669"/>
    <property type="project" value="TreeGrafter"/>
</dbReference>
<dbReference type="SMART" id="SM00044">
    <property type="entry name" value="CYCc"/>
    <property type="match status" value="1"/>
</dbReference>
<dbReference type="GO" id="GO:0004016">
    <property type="term" value="F:adenylate cyclase activity"/>
    <property type="evidence" value="ECO:0007669"/>
    <property type="project" value="UniProtKB-EC"/>
</dbReference>
<dbReference type="PANTHER" id="PTHR43081">
    <property type="entry name" value="ADENYLATE CYCLASE, TERMINAL-DIFFERENTIATION SPECIFIC-RELATED"/>
    <property type="match status" value="1"/>
</dbReference>
<dbReference type="AlphaFoldDB" id="A0A6J4L9G8"/>
<keyword evidence="1" id="KW-1133">Transmembrane helix</keyword>
<dbReference type="SUPFAM" id="SSF55073">
    <property type="entry name" value="Nucleotide cyclase"/>
    <property type="match status" value="1"/>
</dbReference>
<dbReference type="EC" id="4.6.1.1" evidence="3"/>
<dbReference type="PROSITE" id="PS50125">
    <property type="entry name" value="GUANYLATE_CYCLASE_2"/>
    <property type="match status" value="1"/>
</dbReference>
<evidence type="ECO:0000259" key="2">
    <source>
        <dbReference type="PROSITE" id="PS50125"/>
    </source>
</evidence>
<keyword evidence="1" id="KW-0812">Transmembrane</keyword>
<sequence length="622" mass="67313">MTSAAPSVLPFAPSPSDGAVSRIGRMRNWRGRLSLSTLLALGLGTLMLVAVGSASLISFGGATRNTFALLQDKAGLILAVLEQRVRQHLDPVTAQANYLRTMIETGALDTNDAQTLLIALRAALAPTPQVAGMTFVRGQDLVAVRVSREEEGTHQENWSDRPEIQRLVASAREGGAGGWLAPVWSQTIQQTIIPLVMPVRRNGQLLGLLIPTIYSRELSAYMARFSTPDQAAFILYGRDRVLAHSSLASGDPGGSLQRPLPSLEASGDPVLSRMWSAEREGLGIGPRKSNDHGHVVVSGDEYWVYLYRPVTEYGEVPWIVGAALPERAVGRELDRLFWIGLSTLALLVLAVGLAVLLGRCIAKPVVDLVRLAEGVRRLDLRGIPALPRSRVRELDAAGQALNSVIGALRWFELYLPKRLVHRLLAQGENGMAARERDVTVMFTDIRGFSRLASRLEPKQAAAFLNDHFGLLGARIEAEDGTIDKYIGDSVMAFWGAPDDQPDHAERACRAARAIAAALHEDNARRRAEGLDEVCIRIGIATGRVLVGNIGAPGRVNYTLVGDVVTLAQRLEQLGKEVDGAGEVVTLLTEDSHACLEGNPDAVSIGRRKLRNRDGDVGVYRLA</sequence>
<accession>A0A6J4L9G8</accession>
<gene>
    <name evidence="3" type="ORF">AVDCRST_MAG90-1359</name>
</gene>
<evidence type="ECO:0000313" key="3">
    <source>
        <dbReference type="EMBL" id="CAA9327465.1"/>
    </source>
</evidence>
<dbReference type="Gene3D" id="3.30.450.20">
    <property type="entry name" value="PAS domain"/>
    <property type="match status" value="1"/>
</dbReference>
<protein>
    <submittedName>
        <fullName evidence="3">Adenylate cyclase</fullName>
        <ecNumber evidence="3">4.6.1.1</ecNumber>
    </submittedName>
</protein>
<proteinExistence type="predicted"/>
<name>A0A6J4L9G8_9HYPH</name>
<keyword evidence="3" id="KW-0456">Lyase</keyword>
<reference evidence="3" key="1">
    <citation type="submission" date="2020-02" db="EMBL/GenBank/DDBJ databases">
        <authorList>
            <person name="Meier V. D."/>
        </authorList>
    </citation>
    <scope>NUCLEOTIDE SEQUENCE</scope>
    <source>
        <strain evidence="3">AVDCRST_MAG90</strain>
    </source>
</reference>
<dbReference type="Pfam" id="PF00211">
    <property type="entry name" value="Guanylate_cyc"/>
    <property type="match status" value="1"/>
</dbReference>
<dbReference type="PANTHER" id="PTHR43081:SF1">
    <property type="entry name" value="ADENYLATE CYCLASE, TERMINAL-DIFFERENTIATION SPECIFIC"/>
    <property type="match status" value="1"/>
</dbReference>
<feature type="transmembrane region" description="Helical" evidence="1">
    <location>
        <begin position="34"/>
        <end position="57"/>
    </location>
</feature>
<evidence type="ECO:0000256" key="1">
    <source>
        <dbReference type="SAM" id="Phobius"/>
    </source>
</evidence>
<dbReference type="InterPro" id="IPR050697">
    <property type="entry name" value="Adenylyl/Guanylyl_Cyclase_3/4"/>
</dbReference>
<feature type="domain" description="Guanylate cyclase" evidence="2">
    <location>
        <begin position="439"/>
        <end position="571"/>
    </location>
</feature>
<dbReference type="InterPro" id="IPR001054">
    <property type="entry name" value="A/G_cyclase"/>
</dbReference>
<feature type="transmembrane region" description="Helical" evidence="1">
    <location>
        <begin position="336"/>
        <end position="357"/>
    </location>
</feature>
<keyword evidence="1" id="KW-0472">Membrane</keyword>
<organism evidence="3">
    <name type="scientific">uncultured Microvirga sp</name>
    <dbReference type="NCBI Taxonomy" id="412392"/>
    <lineage>
        <taxon>Bacteria</taxon>
        <taxon>Pseudomonadati</taxon>
        <taxon>Pseudomonadota</taxon>
        <taxon>Alphaproteobacteria</taxon>
        <taxon>Hyphomicrobiales</taxon>
        <taxon>Methylobacteriaceae</taxon>
        <taxon>Microvirga</taxon>
        <taxon>environmental samples</taxon>
    </lineage>
</organism>
<dbReference type="GO" id="GO:0035556">
    <property type="term" value="P:intracellular signal transduction"/>
    <property type="evidence" value="ECO:0007669"/>
    <property type="project" value="InterPro"/>
</dbReference>